<proteinExistence type="inferred from homology"/>
<keyword evidence="5" id="KW-1185">Reference proteome</keyword>
<dbReference type="GO" id="GO:0003676">
    <property type="term" value="F:nucleic acid binding"/>
    <property type="evidence" value="ECO:0007669"/>
    <property type="project" value="InterPro"/>
</dbReference>
<dbReference type="InterPro" id="IPR011856">
    <property type="entry name" value="tRNA_endonuc-like_dom_sf"/>
</dbReference>
<accession>A0A1I0EGT0</accession>
<dbReference type="GO" id="GO:0004519">
    <property type="term" value="F:endonuclease activity"/>
    <property type="evidence" value="ECO:0007669"/>
    <property type="project" value="UniProtKB-KW"/>
</dbReference>
<dbReference type="PANTHER" id="PTHR34039">
    <property type="entry name" value="UPF0102 PROTEIN YRAN"/>
    <property type="match status" value="1"/>
</dbReference>
<evidence type="ECO:0000256" key="1">
    <source>
        <dbReference type="ARBA" id="ARBA00006738"/>
    </source>
</evidence>
<evidence type="ECO:0000256" key="3">
    <source>
        <dbReference type="SAM" id="MobiDB-lite"/>
    </source>
</evidence>
<organism evidence="4 5">
    <name type="scientific">[Clostridium] aminophilum</name>
    <dbReference type="NCBI Taxonomy" id="1526"/>
    <lineage>
        <taxon>Bacteria</taxon>
        <taxon>Bacillati</taxon>
        <taxon>Bacillota</taxon>
        <taxon>Clostridia</taxon>
        <taxon>Lachnospirales</taxon>
        <taxon>Lachnospiraceae</taxon>
    </lineage>
</organism>
<feature type="region of interest" description="Disordered" evidence="3">
    <location>
        <begin position="1"/>
        <end position="31"/>
    </location>
</feature>
<dbReference type="PANTHER" id="PTHR34039:SF1">
    <property type="entry name" value="UPF0102 PROTEIN YRAN"/>
    <property type="match status" value="1"/>
</dbReference>
<sequence>MSDSPEDIPEDHPLIRKKAIASEGSSRNQRKEGSKYEAACAVFLESIGFRILERNFRSRFGEIDLIGRENEYLVFVEVKYRRDGRSGDPAEAVDARKQQKIRMTAQYYLTRNGISPDVPIRFDVAAILGNRIHLIRDAFSF</sequence>
<dbReference type="InterPro" id="IPR011335">
    <property type="entry name" value="Restrct_endonuc-II-like"/>
</dbReference>
<dbReference type="EMBL" id="FOIL01000018">
    <property type="protein sequence ID" value="SET43804.1"/>
    <property type="molecule type" value="Genomic_DNA"/>
</dbReference>
<dbReference type="Pfam" id="PF02021">
    <property type="entry name" value="UPF0102"/>
    <property type="match status" value="1"/>
</dbReference>
<dbReference type="Proteomes" id="UP000199820">
    <property type="component" value="Unassembled WGS sequence"/>
</dbReference>
<dbReference type="InterPro" id="IPR003509">
    <property type="entry name" value="UPF0102_YraN-like"/>
</dbReference>
<keyword evidence="4" id="KW-0540">Nuclease</keyword>
<protein>
    <recommendedName>
        <fullName evidence="2">UPF0102 protein SAMN04487771_101828</fullName>
    </recommendedName>
</protein>
<reference evidence="4 5" key="1">
    <citation type="submission" date="2016-10" db="EMBL/GenBank/DDBJ databases">
        <authorList>
            <person name="de Groot N.N."/>
        </authorList>
    </citation>
    <scope>NUCLEOTIDE SEQUENCE [LARGE SCALE GENOMIC DNA]</scope>
    <source>
        <strain evidence="4 5">KH1P1</strain>
    </source>
</reference>
<dbReference type="NCBIfam" id="TIGR00252">
    <property type="entry name" value="YraN family protein"/>
    <property type="match status" value="1"/>
</dbReference>
<evidence type="ECO:0000313" key="5">
    <source>
        <dbReference type="Proteomes" id="UP000199820"/>
    </source>
</evidence>
<comment type="similarity">
    <text evidence="1 2">Belongs to the UPF0102 family.</text>
</comment>
<dbReference type="STRING" id="1526.SAMN02910262_00471"/>
<dbReference type="AlphaFoldDB" id="A0A1I0EGT0"/>
<dbReference type="Gene3D" id="3.40.1350.10">
    <property type="match status" value="1"/>
</dbReference>
<evidence type="ECO:0000313" key="4">
    <source>
        <dbReference type="EMBL" id="SET43804.1"/>
    </source>
</evidence>
<name>A0A1I0EGT0_9FIRM</name>
<dbReference type="NCBIfam" id="NF009150">
    <property type="entry name" value="PRK12497.1-3"/>
    <property type="match status" value="1"/>
</dbReference>
<dbReference type="SUPFAM" id="SSF52980">
    <property type="entry name" value="Restriction endonuclease-like"/>
    <property type="match status" value="1"/>
</dbReference>
<evidence type="ECO:0000256" key="2">
    <source>
        <dbReference type="HAMAP-Rule" id="MF_00048"/>
    </source>
</evidence>
<gene>
    <name evidence="4" type="ORF">SAMN04487771_101828</name>
</gene>
<keyword evidence="4" id="KW-0255">Endonuclease</keyword>
<dbReference type="CDD" id="cd20736">
    <property type="entry name" value="PoNe_Nuclease"/>
    <property type="match status" value="1"/>
</dbReference>
<keyword evidence="4" id="KW-0378">Hydrolase</keyword>
<dbReference type="HAMAP" id="MF_00048">
    <property type="entry name" value="UPF0102"/>
    <property type="match status" value="1"/>
</dbReference>